<dbReference type="Gene3D" id="3.40.50.720">
    <property type="entry name" value="NAD(P)-binding Rossmann-like Domain"/>
    <property type="match status" value="2"/>
</dbReference>
<dbReference type="EMBL" id="MTKT01002495">
    <property type="protein sequence ID" value="OWM78551.1"/>
    <property type="molecule type" value="Genomic_DNA"/>
</dbReference>
<comment type="caution">
    <text evidence="7">The sequence shown here is derived from an EMBL/GenBank/DDBJ whole genome shotgun (WGS) entry which is preliminary data.</text>
</comment>
<dbReference type="GO" id="GO:0046872">
    <property type="term" value="F:metal ion binding"/>
    <property type="evidence" value="ECO:0007669"/>
    <property type="project" value="UniProtKB-KW"/>
</dbReference>
<organism evidence="7 8">
    <name type="scientific">Punica granatum</name>
    <name type="common">Pomegranate</name>
    <dbReference type="NCBI Taxonomy" id="22663"/>
    <lineage>
        <taxon>Eukaryota</taxon>
        <taxon>Viridiplantae</taxon>
        <taxon>Streptophyta</taxon>
        <taxon>Embryophyta</taxon>
        <taxon>Tracheophyta</taxon>
        <taxon>Spermatophyta</taxon>
        <taxon>Magnoliopsida</taxon>
        <taxon>eudicotyledons</taxon>
        <taxon>Gunneridae</taxon>
        <taxon>Pentapetalae</taxon>
        <taxon>rosids</taxon>
        <taxon>malvids</taxon>
        <taxon>Myrtales</taxon>
        <taxon>Lythraceae</taxon>
        <taxon>Punica</taxon>
    </lineage>
</organism>
<keyword evidence="2" id="KW-0479">Metal-binding</keyword>
<dbReference type="InterPro" id="IPR013154">
    <property type="entry name" value="ADH-like_N"/>
</dbReference>
<feature type="compositionally biased region" description="Basic and acidic residues" evidence="5">
    <location>
        <begin position="238"/>
        <end position="247"/>
    </location>
</feature>
<evidence type="ECO:0000259" key="6">
    <source>
        <dbReference type="Pfam" id="PF08240"/>
    </source>
</evidence>
<dbReference type="Pfam" id="PF08240">
    <property type="entry name" value="ADH_N"/>
    <property type="match status" value="1"/>
</dbReference>
<dbReference type="AlphaFoldDB" id="A0A218X256"/>
<dbReference type="SUPFAM" id="SSF50129">
    <property type="entry name" value="GroES-like"/>
    <property type="match status" value="1"/>
</dbReference>
<dbReference type="Gene3D" id="3.90.180.10">
    <property type="entry name" value="Medium-chain alcohol dehydrogenases, catalytic domain"/>
    <property type="match status" value="1"/>
</dbReference>
<dbReference type="SUPFAM" id="SSF51735">
    <property type="entry name" value="NAD(P)-binding Rossmann-fold domains"/>
    <property type="match status" value="1"/>
</dbReference>
<dbReference type="GO" id="GO:0016616">
    <property type="term" value="F:oxidoreductase activity, acting on the CH-OH group of donors, NAD or NADP as acceptor"/>
    <property type="evidence" value="ECO:0007669"/>
    <property type="project" value="InterPro"/>
</dbReference>
<protein>
    <recommendedName>
        <fullName evidence="6">Alcohol dehydrogenase-like N-terminal domain-containing protein</fullName>
    </recommendedName>
</protein>
<evidence type="ECO:0000256" key="5">
    <source>
        <dbReference type="SAM" id="MobiDB-lite"/>
    </source>
</evidence>
<dbReference type="Proteomes" id="UP000197138">
    <property type="component" value="Unassembled WGS sequence"/>
</dbReference>
<name>A0A218X256_PUNGR</name>
<dbReference type="InterPro" id="IPR036291">
    <property type="entry name" value="NAD(P)-bd_dom_sf"/>
</dbReference>
<evidence type="ECO:0000313" key="7">
    <source>
        <dbReference type="EMBL" id="OWM78551.1"/>
    </source>
</evidence>
<evidence type="ECO:0000256" key="3">
    <source>
        <dbReference type="ARBA" id="ARBA00022833"/>
    </source>
</evidence>
<accession>A0A218X256</accession>
<sequence>MCVQSDETYSLILPRWHEIVGVVKEVGPKVTKFKVGVGCLVGSCGSCENCVNYFENYCPEKISTYNSKYHDDGTLNYGGYSNIMVVDEHFVVAIPNNLPLAGAAPLLCAGTTVYSPLKYYGLDKPGLHLGVVGLGGSGHIAVKFAKAMGLKSAMGMMYGIIDTVVDHPLVPLTGLLKNHGKLVTVGIPDKPLEFPAFPLLSVLPSSKSVSLHQKDAHRNAHWICTKCQHGRRFLTKADLAEHVDRRHPQPSKGRSKRRDEREEDAVDDNAQNNAVA</sequence>
<feature type="region of interest" description="Disordered" evidence="5">
    <location>
        <begin position="238"/>
        <end position="276"/>
    </location>
</feature>
<reference evidence="8" key="1">
    <citation type="journal article" date="2017" name="Plant J.">
        <title>The pomegranate (Punica granatum L.) genome and the genomics of punicalagin biosynthesis.</title>
        <authorList>
            <person name="Qin G."/>
            <person name="Xu C."/>
            <person name="Ming R."/>
            <person name="Tang H."/>
            <person name="Guyot R."/>
            <person name="Kramer E.M."/>
            <person name="Hu Y."/>
            <person name="Yi X."/>
            <person name="Qi Y."/>
            <person name="Xu X."/>
            <person name="Gao Z."/>
            <person name="Pan H."/>
            <person name="Jian J."/>
            <person name="Tian Y."/>
            <person name="Yue Z."/>
            <person name="Xu Y."/>
        </authorList>
    </citation>
    <scope>NUCLEOTIDE SEQUENCE [LARGE SCALE GENOMIC DNA]</scope>
    <source>
        <strain evidence="8">cv. Dabenzi</strain>
    </source>
</reference>
<evidence type="ECO:0000256" key="1">
    <source>
        <dbReference type="ARBA" id="ARBA00008072"/>
    </source>
</evidence>
<proteinExistence type="inferred from homology"/>
<keyword evidence="4" id="KW-0560">Oxidoreductase</keyword>
<dbReference type="InterPro" id="IPR047109">
    <property type="entry name" value="CAD-like"/>
</dbReference>
<evidence type="ECO:0000256" key="4">
    <source>
        <dbReference type="ARBA" id="ARBA00023002"/>
    </source>
</evidence>
<evidence type="ECO:0000256" key="2">
    <source>
        <dbReference type="ARBA" id="ARBA00022723"/>
    </source>
</evidence>
<keyword evidence="3" id="KW-0862">Zinc</keyword>
<dbReference type="PANTHER" id="PTHR42683">
    <property type="entry name" value="ALDEHYDE REDUCTASE"/>
    <property type="match status" value="1"/>
</dbReference>
<gene>
    <name evidence="7" type="ORF">CDL15_Pgr016275</name>
</gene>
<feature type="domain" description="Alcohol dehydrogenase-like N-terminal" evidence="6">
    <location>
        <begin position="17"/>
        <end position="95"/>
    </location>
</feature>
<comment type="similarity">
    <text evidence="1">Belongs to the zinc-containing alcohol dehydrogenase family.</text>
</comment>
<dbReference type="InterPro" id="IPR011032">
    <property type="entry name" value="GroES-like_sf"/>
</dbReference>
<evidence type="ECO:0000313" key="8">
    <source>
        <dbReference type="Proteomes" id="UP000197138"/>
    </source>
</evidence>